<dbReference type="GO" id="GO:0006897">
    <property type="term" value="P:endocytosis"/>
    <property type="evidence" value="ECO:0007669"/>
    <property type="project" value="TreeGrafter"/>
</dbReference>
<feature type="compositionally biased region" description="Pro residues" evidence="1">
    <location>
        <begin position="255"/>
        <end position="266"/>
    </location>
</feature>
<evidence type="ECO:0000313" key="3">
    <source>
        <dbReference type="EMBL" id="PKI83133.1"/>
    </source>
</evidence>
<dbReference type="Proteomes" id="UP000232875">
    <property type="component" value="Unassembled WGS sequence"/>
</dbReference>
<dbReference type="FunFam" id="1.25.40.90:FF:000006">
    <property type="entry name" value="Clathrin interactor 1"/>
    <property type="match status" value="1"/>
</dbReference>
<organism evidence="3 4">
    <name type="scientific">Malassezia vespertilionis</name>
    <dbReference type="NCBI Taxonomy" id="2020962"/>
    <lineage>
        <taxon>Eukaryota</taxon>
        <taxon>Fungi</taxon>
        <taxon>Dikarya</taxon>
        <taxon>Basidiomycota</taxon>
        <taxon>Ustilaginomycotina</taxon>
        <taxon>Malasseziomycetes</taxon>
        <taxon>Malasseziales</taxon>
        <taxon>Malasseziaceae</taxon>
        <taxon>Malassezia</taxon>
    </lineage>
</organism>
<keyword evidence="4" id="KW-1185">Reference proteome</keyword>
<evidence type="ECO:0000259" key="2">
    <source>
        <dbReference type="PROSITE" id="PS50942"/>
    </source>
</evidence>
<dbReference type="SMART" id="SM00273">
    <property type="entry name" value="ENTH"/>
    <property type="match status" value="1"/>
</dbReference>
<dbReference type="GO" id="GO:0005768">
    <property type="term" value="C:endosome"/>
    <property type="evidence" value="ECO:0007669"/>
    <property type="project" value="TreeGrafter"/>
</dbReference>
<gene>
    <name evidence="3" type="primary">ENT3</name>
    <name evidence="3" type="ORF">MVES_002887</name>
</gene>
<proteinExistence type="predicted"/>
<dbReference type="PANTHER" id="PTHR12276">
    <property type="entry name" value="EPSIN/ENT-RELATED"/>
    <property type="match status" value="1"/>
</dbReference>
<dbReference type="EMBL" id="KZ454992">
    <property type="protein sequence ID" value="PKI83133.1"/>
    <property type="molecule type" value="Genomic_DNA"/>
</dbReference>
<dbReference type="GO" id="GO:0005829">
    <property type="term" value="C:cytosol"/>
    <property type="evidence" value="ECO:0007669"/>
    <property type="project" value="GOC"/>
</dbReference>
<protein>
    <submittedName>
        <fullName evidence="3">Ent3p</fullName>
    </submittedName>
</protein>
<dbReference type="Gene3D" id="1.25.40.90">
    <property type="match status" value="1"/>
</dbReference>
<evidence type="ECO:0000256" key="1">
    <source>
        <dbReference type="SAM" id="MobiDB-lite"/>
    </source>
</evidence>
<dbReference type="GO" id="GO:0030276">
    <property type="term" value="F:clathrin binding"/>
    <property type="evidence" value="ECO:0007669"/>
    <property type="project" value="TreeGrafter"/>
</dbReference>
<dbReference type="GO" id="GO:0006895">
    <property type="term" value="P:Golgi to endosome transport"/>
    <property type="evidence" value="ECO:0007669"/>
    <property type="project" value="TreeGrafter"/>
</dbReference>
<dbReference type="OrthoDB" id="4033880at2759"/>
<dbReference type="CDD" id="cd16992">
    <property type="entry name" value="ENTH_Ent3"/>
    <property type="match status" value="1"/>
</dbReference>
<name>A0A2N1J994_9BASI</name>
<feature type="region of interest" description="Disordered" evidence="1">
    <location>
        <begin position="221"/>
        <end position="405"/>
    </location>
</feature>
<feature type="compositionally biased region" description="Low complexity" evidence="1">
    <location>
        <begin position="232"/>
        <end position="241"/>
    </location>
</feature>
<dbReference type="GO" id="GO:0030125">
    <property type="term" value="C:clathrin vesicle coat"/>
    <property type="evidence" value="ECO:0007669"/>
    <property type="project" value="TreeGrafter"/>
</dbReference>
<evidence type="ECO:0000313" key="4">
    <source>
        <dbReference type="Proteomes" id="UP000232875"/>
    </source>
</evidence>
<dbReference type="SUPFAM" id="SSF48464">
    <property type="entry name" value="ENTH/VHS domain"/>
    <property type="match status" value="1"/>
</dbReference>
<dbReference type="InterPro" id="IPR008942">
    <property type="entry name" value="ENTH_VHS"/>
</dbReference>
<sequence>MGAKQHVEPASGFGRNSFYTQAKNYALNISEIEAKVRDATNDDPWGASSTLMQEIAQATYNYHDFNEIMPTIFNRFMEKDASEWRQIYKSLQLLEYIVKNGSERVVDEARLHLSTIKILRTFHYIDEHGKDQGINIRNRAKELATLLSDIDTIRVERRRARANRDKYRGTGNADFVPGSGGGRYSGFSSESYHAGAGAPGGATAYGTNTPYGAAASEYEEYDAGDDDERQAPDAAPAQPEQRTVDLFVFDDPEPAPKPAPAPPGPTPAFEFDEFDDFQTAPTHTQIVMADEKPANKPKSRNDIFEFFDKEPSPPSRSVRSVPPMQPPLASKTSAPLKPVRQAPKSSDTFGDLWETSRGKASATKGADKGKMPMAQLAKDQTSSSVWGSDASKPKSAQSEDLFDLL</sequence>
<dbReference type="AlphaFoldDB" id="A0A2N1J994"/>
<dbReference type="GO" id="GO:0005886">
    <property type="term" value="C:plasma membrane"/>
    <property type="evidence" value="ECO:0007669"/>
    <property type="project" value="TreeGrafter"/>
</dbReference>
<accession>A0A2N1J994</accession>
<feature type="compositionally biased region" description="Basic and acidic residues" evidence="1">
    <location>
        <begin position="289"/>
        <end position="311"/>
    </location>
</feature>
<dbReference type="PANTHER" id="PTHR12276:SF45">
    <property type="entry name" value="CLATHRIN INTERACTOR 1"/>
    <property type="match status" value="1"/>
</dbReference>
<dbReference type="Pfam" id="PF01417">
    <property type="entry name" value="ENTH"/>
    <property type="match status" value="1"/>
</dbReference>
<dbReference type="GO" id="GO:0005543">
    <property type="term" value="F:phospholipid binding"/>
    <property type="evidence" value="ECO:0007669"/>
    <property type="project" value="TreeGrafter"/>
</dbReference>
<dbReference type="PROSITE" id="PS50942">
    <property type="entry name" value="ENTH"/>
    <property type="match status" value="1"/>
</dbReference>
<dbReference type="STRING" id="2020962.A0A2N1J994"/>
<reference evidence="3 4" key="1">
    <citation type="submission" date="2017-10" db="EMBL/GenBank/DDBJ databases">
        <title>A novel species of cold-tolerant Malassezia isolated from bats.</title>
        <authorList>
            <person name="Lorch J.M."/>
            <person name="Palmer J.M."/>
            <person name="Vanderwolf K.J."/>
            <person name="Schmidt K.Z."/>
            <person name="Verant M.L."/>
            <person name="Weller T.J."/>
            <person name="Blehert D.S."/>
        </authorList>
    </citation>
    <scope>NUCLEOTIDE SEQUENCE [LARGE SCALE GENOMIC DNA]</scope>
    <source>
        <strain evidence="3 4">NWHC:44797-103</strain>
    </source>
</reference>
<feature type="domain" description="ENTH" evidence="2">
    <location>
        <begin position="24"/>
        <end position="157"/>
    </location>
</feature>
<dbReference type="InterPro" id="IPR013809">
    <property type="entry name" value="ENTH"/>
</dbReference>